<dbReference type="Pfam" id="PF10217">
    <property type="entry name" value="DUF2039"/>
    <property type="match status" value="1"/>
</dbReference>
<dbReference type="PANTHER" id="PTHR22876">
    <property type="entry name" value="ZGC:101016"/>
    <property type="match status" value="1"/>
</dbReference>
<dbReference type="InterPro" id="IPR036280">
    <property type="entry name" value="Multihaem_cyt_sf"/>
</dbReference>
<reference evidence="2 3" key="1">
    <citation type="journal article" date="2021" name="Elife">
        <title>Chloroplast acquisition without the gene transfer in kleptoplastic sea slugs, Plakobranchus ocellatus.</title>
        <authorList>
            <person name="Maeda T."/>
            <person name="Takahashi S."/>
            <person name="Yoshida T."/>
            <person name="Shimamura S."/>
            <person name="Takaki Y."/>
            <person name="Nagai Y."/>
            <person name="Toyoda A."/>
            <person name="Suzuki Y."/>
            <person name="Arimoto A."/>
            <person name="Ishii H."/>
            <person name="Satoh N."/>
            <person name="Nishiyama T."/>
            <person name="Hasebe M."/>
            <person name="Maruyama T."/>
            <person name="Minagawa J."/>
            <person name="Obokata J."/>
            <person name="Shigenobu S."/>
        </authorList>
    </citation>
    <scope>NUCLEOTIDE SEQUENCE [LARGE SCALE GENOMIC DNA]</scope>
</reference>
<sequence>MIKNLTIEGICQRCKDIIDWKIKYKKYKPLTQPSTCVRCHNKTVKRAYYTVCLPCATAAEVCAKCNSKQTVVIEPSLSEQEKAQQDKEHQFELKQFRERERRTFLRHMEKGDTASAMSSISGNMGEDDELTDGEDDFEDLNNLSSDEAS</sequence>
<accession>A0AAV4CYS7</accession>
<comment type="caution">
    <text evidence="2">The sequence shown here is derived from an EMBL/GenBank/DDBJ whole genome shotgun (WGS) entry which is preliminary data.</text>
</comment>
<evidence type="ECO:0000313" key="2">
    <source>
        <dbReference type="EMBL" id="GFO36886.1"/>
    </source>
</evidence>
<evidence type="ECO:0000256" key="1">
    <source>
        <dbReference type="SAM" id="MobiDB-lite"/>
    </source>
</evidence>
<feature type="region of interest" description="Disordered" evidence="1">
    <location>
        <begin position="105"/>
        <end position="149"/>
    </location>
</feature>
<organism evidence="2 3">
    <name type="scientific">Plakobranchus ocellatus</name>
    <dbReference type="NCBI Taxonomy" id="259542"/>
    <lineage>
        <taxon>Eukaryota</taxon>
        <taxon>Metazoa</taxon>
        <taxon>Spiralia</taxon>
        <taxon>Lophotrochozoa</taxon>
        <taxon>Mollusca</taxon>
        <taxon>Gastropoda</taxon>
        <taxon>Heterobranchia</taxon>
        <taxon>Euthyneura</taxon>
        <taxon>Panpulmonata</taxon>
        <taxon>Sacoglossa</taxon>
        <taxon>Placobranchoidea</taxon>
        <taxon>Plakobranchidae</taxon>
        <taxon>Plakobranchus</taxon>
    </lineage>
</organism>
<dbReference type="AlphaFoldDB" id="A0AAV4CYS7"/>
<dbReference type="Proteomes" id="UP000735302">
    <property type="component" value="Unassembled WGS sequence"/>
</dbReference>
<proteinExistence type="predicted"/>
<protein>
    <submittedName>
        <fullName evidence="2">Uncharacterized protein</fullName>
    </submittedName>
</protein>
<dbReference type="SUPFAM" id="SSF48695">
    <property type="entry name" value="Multiheme cytochromes"/>
    <property type="match status" value="1"/>
</dbReference>
<evidence type="ECO:0000313" key="3">
    <source>
        <dbReference type="Proteomes" id="UP000735302"/>
    </source>
</evidence>
<gene>
    <name evidence="2" type="ORF">PoB_006339100</name>
</gene>
<feature type="compositionally biased region" description="Acidic residues" evidence="1">
    <location>
        <begin position="125"/>
        <end position="139"/>
    </location>
</feature>
<dbReference type="PANTHER" id="PTHR22876:SF5">
    <property type="entry name" value="CHROMOSOME 9 OPEN READING FRAME 85"/>
    <property type="match status" value="1"/>
</dbReference>
<keyword evidence="3" id="KW-1185">Reference proteome</keyword>
<name>A0AAV4CYS7_9GAST</name>
<dbReference type="EMBL" id="BLXT01007159">
    <property type="protein sequence ID" value="GFO36886.1"/>
    <property type="molecule type" value="Genomic_DNA"/>
</dbReference>
<dbReference type="InterPro" id="IPR019351">
    <property type="entry name" value="DUF2039"/>
</dbReference>